<dbReference type="Pfam" id="PF16492">
    <property type="entry name" value="Cadherin_C_2"/>
    <property type="match status" value="1"/>
</dbReference>
<feature type="domain" description="Cadherin" evidence="13">
    <location>
        <begin position="349"/>
        <end position="453"/>
    </location>
</feature>
<gene>
    <name evidence="14" type="primary">Pcdhga2_1</name>
    <name evidence="14" type="ORF">TRILEU_R04480</name>
</gene>
<feature type="domain" description="Cadherin" evidence="13">
    <location>
        <begin position="244"/>
        <end position="348"/>
    </location>
</feature>
<evidence type="ECO:0000256" key="1">
    <source>
        <dbReference type="ARBA" id="ARBA00004167"/>
    </source>
</evidence>
<dbReference type="InterPro" id="IPR013164">
    <property type="entry name" value="Cadherin_N"/>
</dbReference>
<keyword evidence="6" id="KW-0130">Cell adhesion</keyword>
<dbReference type="InterPro" id="IPR020894">
    <property type="entry name" value="Cadherin_CS"/>
</dbReference>
<dbReference type="GO" id="GO:0005886">
    <property type="term" value="C:plasma membrane"/>
    <property type="evidence" value="ECO:0007669"/>
    <property type="project" value="InterPro"/>
</dbReference>
<organism evidence="14 15">
    <name type="scientific">Tricholaema leucomelas</name>
    <name type="common">pied barbet</name>
    <dbReference type="NCBI Taxonomy" id="240729"/>
    <lineage>
        <taxon>Eukaryota</taxon>
        <taxon>Metazoa</taxon>
        <taxon>Chordata</taxon>
        <taxon>Craniata</taxon>
        <taxon>Vertebrata</taxon>
        <taxon>Euteleostomi</taxon>
        <taxon>Archelosauria</taxon>
        <taxon>Archosauria</taxon>
        <taxon>Dinosauria</taxon>
        <taxon>Saurischia</taxon>
        <taxon>Theropoda</taxon>
        <taxon>Coelurosauria</taxon>
        <taxon>Aves</taxon>
        <taxon>Neognathae</taxon>
        <taxon>Neoaves</taxon>
        <taxon>Telluraves</taxon>
        <taxon>Coraciimorphae</taxon>
        <taxon>Piciformes</taxon>
        <taxon>Lybiidae</taxon>
        <taxon>Tricholaema lacrymosa</taxon>
    </lineage>
</organism>
<keyword evidence="9" id="KW-0325">Glycoprotein</keyword>
<dbReference type="PROSITE" id="PS00232">
    <property type="entry name" value="CADHERIN_1"/>
    <property type="match status" value="3"/>
</dbReference>
<evidence type="ECO:0000313" key="14">
    <source>
        <dbReference type="EMBL" id="NXX40554.1"/>
    </source>
</evidence>
<dbReference type="PROSITE" id="PS50268">
    <property type="entry name" value="CADHERIN_2"/>
    <property type="match status" value="5"/>
</dbReference>
<dbReference type="EMBL" id="WAAF01004359">
    <property type="protein sequence ID" value="NXX40554.1"/>
    <property type="molecule type" value="Genomic_DNA"/>
</dbReference>
<keyword evidence="7 11" id="KW-1133">Transmembrane helix</keyword>
<evidence type="ECO:0000256" key="2">
    <source>
        <dbReference type="ARBA" id="ARBA00022692"/>
    </source>
</evidence>
<sequence>EMCSAGSLWGRRQRALMFCVLLSAWQVVWGQLRYLVPEEMPKGSFVGDVAKDLGLQMTAIRENGIRILDRGRMQYFSLHGKTGHLVTAERIDREQLCRLVEKCVLRCELIVEGEMQVYEVEVEITDINDNAPSFKDVVMEEKMSEMTAPGSRFPLAEAHDPDSGLNSLQSYELSGDEHFSLAVQAGPGGDRRPELVLAKALDREEAAFHELVIRAQDGGEPTRTGTARIRVVVLDANDNAPVFSPAEYTVRVPEDMAVGSTLVTVTASDPDEGMNGHVKYSLKRATDMASEIFELNSDTGVITLVQKLDFEEGYSYELEVQARDGGGLLDKAMVTITVTDVNDNTPELTISSAVNEISEDAPSGTVVALLHVQDRDSGANGLVRCSLDAGVPFRLEKSLENYYRVVSTRQLDREEVSEYNVTVRAADGGSPSLWSSAVLALRVLDVNDNAPVFSEESYSARLPENNAAGALVLTVRARDADWGQNARVRYRLGEGRVRGVPLSSYVSVQAETGALYALRSFDYEEVREVGLWVLAEDGGSPALSSNVSVRIVIVDENDNAPQVLYPPPAPVSGSGVRGWSGVELAPRSAEPGPAGSLTRWLVLAVAAVSCLFLAFLLLLLTLRLRRWRRSQLPPPADGVLRGVPVTHFVGIDGVRAFLRSYSHEVSLTADSRKSQLRLSPDNCCDTLAVRPQPSEPALLLGEDSAD</sequence>
<evidence type="ECO:0000256" key="5">
    <source>
        <dbReference type="ARBA" id="ARBA00022837"/>
    </source>
</evidence>
<evidence type="ECO:0000256" key="10">
    <source>
        <dbReference type="PROSITE-ProRule" id="PRU00043"/>
    </source>
</evidence>
<dbReference type="FunFam" id="2.60.40.60:FF:000248">
    <property type="entry name" value="Protocadherin 10"/>
    <property type="match status" value="1"/>
</dbReference>
<keyword evidence="8 11" id="KW-0472">Membrane</keyword>
<evidence type="ECO:0000256" key="11">
    <source>
        <dbReference type="SAM" id="Phobius"/>
    </source>
</evidence>
<dbReference type="PANTHER" id="PTHR24028:SF234">
    <property type="entry name" value="PROTOCADHERIN GAMMA-A3"/>
    <property type="match status" value="1"/>
</dbReference>
<name>A0A852IIA2_9PICI</name>
<dbReference type="PANTHER" id="PTHR24028">
    <property type="entry name" value="CADHERIN-87A"/>
    <property type="match status" value="1"/>
</dbReference>
<reference evidence="14" key="1">
    <citation type="submission" date="2020-02" db="EMBL/GenBank/DDBJ databases">
        <title>Bird 10,000 Genomes (B10K) Project - Family phase.</title>
        <authorList>
            <person name="Zhang G."/>
        </authorList>
    </citation>
    <scope>NUCLEOTIDE SEQUENCE</scope>
    <source>
        <strain evidence="14">B10K-DU-002-37</strain>
        <tissue evidence="14">Muscle</tissue>
    </source>
</reference>
<dbReference type="GO" id="GO:0005509">
    <property type="term" value="F:calcium ion binding"/>
    <property type="evidence" value="ECO:0007669"/>
    <property type="project" value="UniProtKB-UniRule"/>
</dbReference>
<evidence type="ECO:0000256" key="7">
    <source>
        <dbReference type="ARBA" id="ARBA00022989"/>
    </source>
</evidence>
<keyword evidence="4" id="KW-0677">Repeat</keyword>
<dbReference type="GO" id="GO:0007156">
    <property type="term" value="P:homophilic cell adhesion via plasma membrane adhesion molecules"/>
    <property type="evidence" value="ECO:0007669"/>
    <property type="project" value="InterPro"/>
</dbReference>
<evidence type="ECO:0000256" key="3">
    <source>
        <dbReference type="ARBA" id="ARBA00022729"/>
    </source>
</evidence>
<proteinExistence type="predicted"/>
<dbReference type="SUPFAM" id="SSF49313">
    <property type="entry name" value="Cadherin-like"/>
    <property type="match status" value="5"/>
</dbReference>
<comment type="subcellular location">
    <subcellularLocation>
        <location evidence="1">Membrane</location>
        <topology evidence="1">Single-pass membrane protein</topology>
    </subcellularLocation>
</comment>
<keyword evidence="3 12" id="KW-0732">Signal</keyword>
<evidence type="ECO:0000313" key="15">
    <source>
        <dbReference type="Proteomes" id="UP000627253"/>
    </source>
</evidence>
<feature type="domain" description="Cadherin" evidence="13">
    <location>
        <begin position="135"/>
        <end position="243"/>
    </location>
</feature>
<evidence type="ECO:0000256" key="4">
    <source>
        <dbReference type="ARBA" id="ARBA00022737"/>
    </source>
</evidence>
<dbReference type="InterPro" id="IPR002126">
    <property type="entry name" value="Cadherin-like_dom"/>
</dbReference>
<feature type="domain" description="Cadherin" evidence="13">
    <location>
        <begin position="75"/>
        <end position="134"/>
    </location>
</feature>
<dbReference type="CDD" id="cd11304">
    <property type="entry name" value="Cadherin_repeat"/>
    <property type="match status" value="5"/>
</dbReference>
<dbReference type="InterPro" id="IPR050174">
    <property type="entry name" value="Protocadherin/Cadherin-CA"/>
</dbReference>
<comment type="caution">
    <text evidence="14">The sequence shown here is derived from an EMBL/GenBank/DDBJ whole genome shotgun (WGS) entry which is preliminary data.</text>
</comment>
<protein>
    <submittedName>
        <fullName evidence="14">PCDG2 protein</fullName>
    </submittedName>
</protein>
<dbReference type="FunFam" id="2.60.40.60:FF:000018">
    <property type="entry name" value="Protocadherin gamma c3"/>
    <property type="match status" value="1"/>
</dbReference>
<dbReference type="SMART" id="SM00112">
    <property type="entry name" value="CA"/>
    <property type="match status" value="5"/>
</dbReference>
<keyword evidence="15" id="KW-1185">Reference proteome</keyword>
<evidence type="ECO:0000256" key="12">
    <source>
        <dbReference type="SAM" id="SignalP"/>
    </source>
</evidence>
<accession>A0A852IIA2</accession>
<dbReference type="AlphaFoldDB" id="A0A852IIA2"/>
<evidence type="ECO:0000256" key="6">
    <source>
        <dbReference type="ARBA" id="ARBA00022889"/>
    </source>
</evidence>
<evidence type="ECO:0000256" key="8">
    <source>
        <dbReference type="ARBA" id="ARBA00023136"/>
    </source>
</evidence>
<dbReference type="Proteomes" id="UP000627253">
    <property type="component" value="Unassembled WGS sequence"/>
</dbReference>
<dbReference type="FunFam" id="2.60.40.60:FF:000002">
    <property type="entry name" value="Protocadherin alpha 2"/>
    <property type="match status" value="1"/>
</dbReference>
<dbReference type="OrthoDB" id="6252479at2759"/>
<dbReference type="FunFam" id="2.60.40.60:FF:000001">
    <property type="entry name" value="Protocadherin alpha 2"/>
    <property type="match status" value="1"/>
</dbReference>
<evidence type="ECO:0000256" key="9">
    <source>
        <dbReference type="ARBA" id="ARBA00023180"/>
    </source>
</evidence>
<dbReference type="Pfam" id="PF00028">
    <property type="entry name" value="Cadherin"/>
    <property type="match status" value="4"/>
</dbReference>
<dbReference type="PRINTS" id="PR00205">
    <property type="entry name" value="CADHERIN"/>
</dbReference>
<dbReference type="InterPro" id="IPR032455">
    <property type="entry name" value="Cadherin_C"/>
</dbReference>
<feature type="non-terminal residue" evidence="14">
    <location>
        <position position="706"/>
    </location>
</feature>
<dbReference type="Gene3D" id="2.60.40.60">
    <property type="entry name" value="Cadherins"/>
    <property type="match status" value="5"/>
</dbReference>
<dbReference type="Pfam" id="PF08266">
    <property type="entry name" value="Cadherin_2"/>
    <property type="match status" value="1"/>
</dbReference>
<feature type="domain" description="Cadherin" evidence="13">
    <location>
        <begin position="454"/>
        <end position="563"/>
    </location>
</feature>
<evidence type="ECO:0000259" key="13">
    <source>
        <dbReference type="PROSITE" id="PS50268"/>
    </source>
</evidence>
<dbReference type="FunFam" id="2.60.40.60:FF:000006">
    <property type="entry name" value="Protocadherin alpha 2"/>
    <property type="match status" value="1"/>
</dbReference>
<dbReference type="InterPro" id="IPR015919">
    <property type="entry name" value="Cadherin-like_sf"/>
</dbReference>
<feature type="non-terminal residue" evidence="14">
    <location>
        <position position="1"/>
    </location>
</feature>
<feature type="signal peptide" evidence="12">
    <location>
        <begin position="1"/>
        <end position="30"/>
    </location>
</feature>
<keyword evidence="5 10" id="KW-0106">Calcium</keyword>
<feature type="transmembrane region" description="Helical" evidence="11">
    <location>
        <begin position="600"/>
        <end position="622"/>
    </location>
</feature>
<keyword evidence="2 11" id="KW-0812">Transmembrane</keyword>
<feature type="chain" id="PRO_5033051039" evidence="12">
    <location>
        <begin position="31"/>
        <end position="706"/>
    </location>
</feature>